<evidence type="ECO:0000313" key="4">
    <source>
        <dbReference type="Proteomes" id="UP000188613"/>
    </source>
</evidence>
<feature type="transmembrane region" description="Helical" evidence="1">
    <location>
        <begin position="67"/>
        <end position="84"/>
    </location>
</feature>
<protein>
    <recommendedName>
        <fullName evidence="2">DZANK-type domain-containing protein</fullName>
    </recommendedName>
</protein>
<organism evidence="3 4">
    <name type="scientific">Domibacillus epiphyticus</name>
    <dbReference type="NCBI Taxonomy" id="1714355"/>
    <lineage>
        <taxon>Bacteria</taxon>
        <taxon>Bacillati</taxon>
        <taxon>Bacillota</taxon>
        <taxon>Bacilli</taxon>
        <taxon>Bacillales</taxon>
        <taxon>Bacillaceae</taxon>
        <taxon>Domibacillus</taxon>
    </lineage>
</organism>
<evidence type="ECO:0000313" key="3">
    <source>
        <dbReference type="EMBL" id="OMP67032.1"/>
    </source>
</evidence>
<dbReference type="OrthoDB" id="9793824at2"/>
<gene>
    <name evidence="3" type="ORF">BTO28_08555</name>
</gene>
<keyword evidence="1" id="KW-1133">Transmembrane helix</keyword>
<reference evidence="3 4" key="1">
    <citation type="submission" date="2016-12" db="EMBL/GenBank/DDBJ databases">
        <title>Domibacillus sp. SAB 38T whole genome sequencing.</title>
        <authorList>
            <person name="Verma A."/>
            <person name="Ojha A.K."/>
            <person name="Krishnamurthi S."/>
        </authorList>
    </citation>
    <scope>NUCLEOTIDE SEQUENCE [LARGE SCALE GENOMIC DNA]</scope>
    <source>
        <strain evidence="3 4">SAB 38</strain>
    </source>
</reference>
<feature type="transmembrane region" description="Helical" evidence="1">
    <location>
        <begin position="90"/>
        <end position="118"/>
    </location>
</feature>
<evidence type="ECO:0000259" key="2">
    <source>
        <dbReference type="Pfam" id="PF12773"/>
    </source>
</evidence>
<comment type="caution">
    <text evidence="3">The sequence shown here is derived from an EMBL/GenBank/DDBJ whole genome shotgun (WGS) entry which is preliminary data.</text>
</comment>
<dbReference type="RefSeq" id="WP_076765275.1">
    <property type="nucleotide sequence ID" value="NZ_MSFI01000012.1"/>
</dbReference>
<dbReference type="EMBL" id="MSFI01000012">
    <property type="protein sequence ID" value="OMP67032.1"/>
    <property type="molecule type" value="Genomic_DNA"/>
</dbReference>
<sequence>MYCSNCSEHISDKAEICPKCGVNPFRIKNYCHNCGKKVNENQEICVECGVSLTRNSTRGNNNTQEPWLMALLSFLLTGLGQIIMGQGKKGAAILIGSIILGMFTLGVSALLTTPLAIIDAYLIAKKKKEGKEVGDWDFF</sequence>
<accession>A0A1V2A839</accession>
<evidence type="ECO:0000256" key="1">
    <source>
        <dbReference type="SAM" id="Phobius"/>
    </source>
</evidence>
<feature type="domain" description="DZANK-type" evidence="2">
    <location>
        <begin position="3"/>
        <end position="49"/>
    </location>
</feature>
<dbReference type="Pfam" id="PF12773">
    <property type="entry name" value="DZR"/>
    <property type="match status" value="1"/>
</dbReference>
<keyword evidence="1" id="KW-0812">Transmembrane</keyword>
<dbReference type="STRING" id="1714355.BTO28_08555"/>
<dbReference type="InterPro" id="IPR025874">
    <property type="entry name" value="DZR"/>
</dbReference>
<keyword evidence="1" id="KW-0472">Membrane</keyword>
<proteinExistence type="predicted"/>
<name>A0A1V2A839_9BACI</name>
<keyword evidence="4" id="KW-1185">Reference proteome</keyword>
<dbReference type="Proteomes" id="UP000188613">
    <property type="component" value="Unassembled WGS sequence"/>
</dbReference>
<dbReference type="AlphaFoldDB" id="A0A1V2A839"/>